<proteinExistence type="predicted"/>
<protein>
    <submittedName>
        <fullName evidence="1">Uncharacterized protein</fullName>
    </submittedName>
</protein>
<sequence>MGQPGELLYHGISVYVYANGHGKKGAAFCEFIRGYDLSQGHNCRLLIWDLYANRGLTGDQEYPYLDTTHGTSKVVGERYHLAEFYAGGRLKLIHRNYGTRTYVQDITLGAKVRQQLLEGGGIPEDILLGKCLTFRVFVTEEFYRWQQVSPLVYCGSFWWQRGSCGLGCGGGGGGGDLLDGRWHILIRAFVRALSGACGNRGLDGVFRPPGGRPLGCRDILLQLCSRRL</sequence>
<comment type="caution">
    <text evidence="1">The sequence shown here is derived from an EMBL/GenBank/DDBJ whole genome shotgun (WGS) entry which is preliminary data.</text>
</comment>
<evidence type="ECO:0000313" key="2">
    <source>
        <dbReference type="Proteomes" id="UP000033423"/>
    </source>
</evidence>
<dbReference type="Proteomes" id="UP000033423">
    <property type="component" value="Unassembled WGS sequence"/>
</dbReference>
<accession>A0A0F3GKF8</accession>
<dbReference type="EMBL" id="LACI01002369">
    <property type="protein sequence ID" value="KJU82307.1"/>
    <property type="molecule type" value="Genomic_DNA"/>
</dbReference>
<reference evidence="1 2" key="1">
    <citation type="submission" date="2015-02" db="EMBL/GenBank/DDBJ databases">
        <title>Single-cell genomics of uncultivated deep-branching MTB reveals a conserved set of magnetosome genes.</title>
        <authorList>
            <person name="Kolinko S."/>
            <person name="Richter M."/>
            <person name="Glockner F.O."/>
            <person name="Brachmann A."/>
            <person name="Schuler D."/>
        </authorList>
    </citation>
    <scope>NUCLEOTIDE SEQUENCE [LARGE SCALE GENOMIC DNA]</scope>
    <source>
        <strain evidence="1">TM-1</strain>
    </source>
</reference>
<gene>
    <name evidence="1" type="ORF">MBAV_005500</name>
</gene>
<name>A0A0F3GKF8_9BACT</name>
<dbReference type="AlphaFoldDB" id="A0A0F3GKF8"/>
<evidence type="ECO:0000313" key="1">
    <source>
        <dbReference type="EMBL" id="KJU82307.1"/>
    </source>
</evidence>
<keyword evidence="2" id="KW-1185">Reference proteome</keyword>
<organism evidence="1 2">
    <name type="scientific">Candidatus Magnetobacterium bavaricum</name>
    <dbReference type="NCBI Taxonomy" id="29290"/>
    <lineage>
        <taxon>Bacteria</taxon>
        <taxon>Pseudomonadati</taxon>
        <taxon>Nitrospirota</taxon>
        <taxon>Thermodesulfovibrionia</taxon>
        <taxon>Thermodesulfovibrionales</taxon>
        <taxon>Candidatus Magnetobacteriaceae</taxon>
        <taxon>Candidatus Magnetobacterium</taxon>
    </lineage>
</organism>